<reference evidence="2 3" key="1">
    <citation type="journal article" date="2017" name="ISME J.">
        <title>Energy and carbon metabolisms in a deep terrestrial subsurface fluid microbial community.</title>
        <authorList>
            <person name="Momper L."/>
            <person name="Jungbluth S.P."/>
            <person name="Lee M.D."/>
            <person name="Amend J.P."/>
        </authorList>
    </citation>
    <scope>NUCLEOTIDE SEQUENCE [LARGE SCALE GENOMIC DNA]</scope>
    <source>
        <strain evidence="2">SURF_17</strain>
    </source>
</reference>
<comment type="caution">
    <text evidence="2">The sequence shown here is derived from an EMBL/GenBank/DDBJ whole genome shotgun (WGS) entry which is preliminary data.</text>
</comment>
<dbReference type="AlphaFoldDB" id="A0A419EX14"/>
<dbReference type="PANTHER" id="PTHR42912">
    <property type="entry name" value="METHYLTRANSFERASE"/>
    <property type="match status" value="1"/>
</dbReference>
<sequence>MNTRNYIEACRKDFWKRVFQQETNYAQRELSGCRDILSVGCGPAVIEGALCECGFEVTGLDVSEEALNEAPDGVRTILGSAEQTNIGTSSFDAILYVASLQFIDDYMKALRESERILKPGGTLLVMLLNPESFFFEEKRKDPTSYINNIKHIDINAVEKAISEIFIIEKAEYFLGIRGEKLFDSTDPRHASLYCIKAKKRG</sequence>
<dbReference type="InterPro" id="IPR013216">
    <property type="entry name" value="Methyltransf_11"/>
</dbReference>
<keyword evidence="2" id="KW-0489">Methyltransferase</keyword>
<dbReference type="Gene3D" id="3.40.50.150">
    <property type="entry name" value="Vaccinia Virus protein VP39"/>
    <property type="match status" value="1"/>
</dbReference>
<gene>
    <name evidence="2" type="ORF">C4532_11055</name>
</gene>
<organism evidence="2 3">
    <name type="scientific">Candidatus Abyssobacteria bacterium SURF_17</name>
    <dbReference type="NCBI Taxonomy" id="2093361"/>
    <lineage>
        <taxon>Bacteria</taxon>
        <taxon>Pseudomonadati</taxon>
        <taxon>Candidatus Hydrogenedentota</taxon>
        <taxon>Candidatus Abyssobacteria</taxon>
    </lineage>
</organism>
<evidence type="ECO:0000313" key="3">
    <source>
        <dbReference type="Proteomes" id="UP000285961"/>
    </source>
</evidence>
<dbReference type="GO" id="GO:0008757">
    <property type="term" value="F:S-adenosylmethionine-dependent methyltransferase activity"/>
    <property type="evidence" value="ECO:0007669"/>
    <property type="project" value="InterPro"/>
</dbReference>
<dbReference type="Proteomes" id="UP000285961">
    <property type="component" value="Unassembled WGS sequence"/>
</dbReference>
<dbReference type="InterPro" id="IPR029063">
    <property type="entry name" value="SAM-dependent_MTases_sf"/>
</dbReference>
<evidence type="ECO:0000259" key="1">
    <source>
        <dbReference type="Pfam" id="PF08241"/>
    </source>
</evidence>
<name>A0A419EX14_9BACT</name>
<dbReference type="InterPro" id="IPR050508">
    <property type="entry name" value="Methyltransf_Superfamily"/>
</dbReference>
<evidence type="ECO:0000313" key="2">
    <source>
        <dbReference type="EMBL" id="RJP69357.1"/>
    </source>
</evidence>
<dbReference type="EMBL" id="QZKI01000083">
    <property type="protein sequence ID" value="RJP69357.1"/>
    <property type="molecule type" value="Genomic_DNA"/>
</dbReference>
<keyword evidence="2" id="KW-0808">Transferase</keyword>
<protein>
    <submittedName>
        <fullName evidence="2">Class I SAM-dependent methyltransferase</fullName>
    </submittedName>
</protein>
<feature type="domain" description="Methyltransferase type 11" evidence="1">
    <location>
        <begin position="37"/>
        <end position="124"/>
    </location>
</feature>
<dbReference type="Pfam" id="PF08241">
    <property type="entry name" value="Methyltransf_11"/>
    <property type="match status" value="1"/>
</dbReference>
<accession>A0A419EX14</accession>
<dbReference type="GO" id="GO:0032259">
    <property type="term" value="P:methylation"/>
    <property type="evidence" value="ECO:0007669"/>
    <property type="project" value="UniProtKB-KW"/>
</dbReference>
<dbReference type="SUPFAM" id="SSF53335">
    <property type="entry name" value="S-adenosyl-L-methionine-dependent methyltransferases"/>
    <property type="match status" value="1"/>
</dbReference>
<dbReference type="CDD" id="cd02440">
    <property type="entry name" value="AdoMet_MTases"/>
    <property type="match status" value="1"/>
</dbReference>
<proteinExistence type="predicted"/>